<protein>
    <submittedName>
        <fullName evidence="1">Uncharacterized protein</fullName>
    </submittedName>
</protein>
<keyword evidence="2" id="KW-1185">Reference proteome</keyword>
<dbReference type="EMBL" id="JAXCGZ010005763">
    <property type="protein sequence ID" value="KAK7080874.1"/>
    <property type="molecule type" value="Genomic_DNA"/>
</dbReference>
<dbReference type="Proteomes" id="UP001381693">
    <property type="component" value="Unassembled WGS sequence"/>
</dbReference>
<comment type="caution">
    <text evidence="1">The sequence shown here is derived from an EMBL/GenBank/DDBJ whole genome shotgun (WGS) entry which is preliminary data.</text>
</comment>
<sequence>SPPPDGLNGSWRTHRGVARWHRPQPPTVVPSHSGNFPSKQLKLSCLDEAQSVDLFVSP</sequence>
<accession>A0AAN9AAT1</accession>
<feature type="non-terminal residue" evidence="1">
    <location>
        <position position="1"/>
    </location>
</feature>
<name>A0AAN9AAT1_HALRR</name>
<evidence type="ECO:0000313" key="2">
    <source>
        <dbReference type="Proteomes" id="UP001381693"/>
    </source>
</evidence>
<evidence type="ECO:0000313" key="1">
    <source>
        <dbReference type="EMBL" id="KAK7080874.1"/>
    </source>
</evidence>
<gene>
    <name evidence="1" type="ORF">SK128_000237</name>
</gene>
<reference evidence="1 2" key="1">
    <citation type="submission" date="2023-11" db="EMBL/GenBank/DDBJ databases">
        <title>Halocaridina rubra genome assembly.</title>
        <authorList>
            <person name="Smith C."/>
        </authorList>
    </citation>
    <scope>NUCLEOTIDE SEQUENCE [LARGE SCALE GENOMIC DNA]</scope>
    <source>
        <strain evidence="1">EP-1</strain>
        <tissue evidence="1">Whole</tissue>
    </source>
</reference>
<proteinExistence type="predicted"/>
<organism evidence="1 2">
    <name type="scientific">Halocaridina rubra</name>
    <name type="common">Hawaiian red shrimp</name>
    <dbReference type="NCBI Taxonomy" id="373956"/>
    <lineage>
        <taxon>Eukaryota</taxon>
        <taxon>Metazoa</taxon>
        <taxon>Ecdysozoa</taxon>
        <taxon>Arthropoda</taxon>
        <taxon>Crustacea</taxon>
        <taxon>Multicrustacea</taxon>
        <taxon>Malacostraca</taxon>
        <taxon>Eumalacostraca</taxon>
        <taxon>Eucarida</taxon>
        <taxon>Decapoda</taxon>
        <taxon>Pleocyemata</taxon>
        <taxon>Caridea</taxon>
        <taxon>Atyoidea</taxon>
        <taxon>Atyidae</taxon>
        <taxon>Halocaridina</taxon>
    </lineage>
</organism>
<dbReference type="AlphaFoldDB" id="A0AAN9AAT1"/>